<organism evidence="2">
    <name type="scientific">Caulobacter sp. 73W</name>
    <dbReference type="NCBI Taxonomy" id="3161137"/>
    <lineage>
        <taxon>Bacteria</taxon>
        <taxon>Pseudomonadati</taxon>
        <taxon>Pseudomonadota</taxon>
        <taxon>Alphaproteobacteria</taxon>
        <taxon>Caulobacterales</taxon>
        <taxon>Caulobacteraceae</taxon>
        <taxon>Caulobacter</taxon>
    </lineage>
</organism>
<keyword evidence="1" id="KW-0732">Signal</keyword>
<name>A0AB39KVM2_9CAUL</name>
<dbReference type="AlphaFoldDB" id="A0AB39KVM2"/>
<reference evidence="2" key="1">
    <citation type="submission" date="2024-06" db="EMBL/GenBank/DDBJ databases">
        <title>Caulobacter inopinatus, sp. nov.</title>
        <authorList>
            <person name="Donachie S.P."/>
        </authorList>
    </citation>
    <scope>NUCLEOTIDE SEQUENCE</scope>
    <source>
        <strain evidence="2">73W</strain>
    </source>
</reference>
<gene>
    <name evidence="2" type="ORF">ABOZ73_04265</name>
</gene>
<dbReference type="EMBL" id="CP158375">
    <property type="protein sequence ID" value="XDO97642.1"/>
    <property type="molecule type" value="Genomic_DNA"/>
</dbReference>
<dbReference type="RefSeq" id="WP_369061000.1">
    <property type="nucleotide sequence ID" value="NZ_CP158375.1"/>
</dbReference>
<accession>A0AB39KVM2</accession>
<evidence type="ECO:0000313" key="2">
    <source>
        <dbReference type="EMBL" id="XDO97642.1"/>
    </source>
</evidence>
<evidence type="ECO:0000256" key="1">
    <source>
        <dbReference type="SAM" id="SignalP"/>
    </source>
</evidence>
<proteinExistence type="predicted"/>
<protein>
    <recommendedName>
        <fullName evidence="3">DUF2927 domain-containing protein</fullName>
    </recommendedName>
</protein>
<evidence type="ECO:0008006" key="3">
    <source>
        <dbReference type="Google" id="ProtNLM"/>
    </source>
</evidence>
<feature type="signal peptide" evidence="1">
    <location>
        <begin position="1"/>
        <end position="22"/>
    </location>
</feature>
<feature type="chain" id="PRO_5044312275" description="DUF2927 domain-containing protein" evidence="1">
    <location>
        <begin position="23"/>
        <end position="299"/>
    </location>
</feature>
<sequence length="299" mass="32813">MRLSKFALPLAFSLALVGAAAAREPVNEIEGVTVTPDKPLTPRERVTTFSEKVPGGQFPVWVRPICPLTLGLGIDKTTYVSARIRQLAEQTGLKYGGEGCRVNVIVLFSNEPEVLLTKLRKKRINLYGSTHRSKVNHFIEQDRAVRLITLTSEAPARGASASAMMADVGGGAPEFSTPNRSRMKPMTFNTMDRMILVVDARFAEGLKIKTLGSYIAMSALTRPNQHMDQTGRDTIMSIFNSEGRTNAPIEDLTAWDEAYLKALYTVDPGQHLPAQIGGLVREIDKQLNPKSPAPKRQPA</sequence>